<evidence type="ECO:0000313" key="1">
    <source>
        <dbReference type="EMBL" id="MFD2172390.1"/>
    </source>
</evidence>
<name>A0ABW5A353_9BACL</name>
<organism evidence="1 2">
    <name type="scientific">Tumebacillus lipolyticus</name>
    <dbReference type="NCBI Taxonomy" id="1280370"/>
    <lineage>
        <taxon>Bacteria</taxon>
        <taxon>Bacillati</taxon>
        <taxon>Bacillota</taxon>
        <taxon>Bacilli</taxon>
        <taxon>Bacillales</taxon>
        <taxon>Alicyclobacillaceae</taxon>
        <taxon>Tumebacillus</taxon>
    </lineage>
</organism>
<dbReference type="Proteomes" id="UP001597343">
    <property type="component" value="Unassembled WGS sequence"/>
</dbReference>
<proteinExistence type="predicted"/>
<evidence type="ECO:0008006" key="3">
    <source>
        <dbReference type="Google" id="ProtNLM"/>
    </source>
</evidence>
<gene>
    <name evidence="1" type="ORF">ACFSOY_20815</name>
</gene>
<reference evidence="2" key="1">
    <citation type="journal article" date="2019" name="Int. J. Syst. Evol. Microbiol.">
        <title>The Global Catalogue of Microorganisms (GCM) 10K type strain sequencing project: providing services to taxonomists for standard genome sequencing and annotation.</title>
        <authorList>
            <consortium name="The Broad Institute Genomics Platform"/>
            <consortium name="The Broad Institute Genome Sequencing Center for Infectious Disease"/>
            <person name="Wu L."/>
            <person name="Ma J."/>
        </authorList>
    </citation>
    <scope>NUCLEOTIDE SEQUENCE [LARGE SCALE GENOMIC DNA]</scope>
    <source>
        <strain evidence="2">CGMCC 1.13574</strain>
    </source>
</reference>
<evidence type="ECO:0000313" key="2">
    <source>
        <dbReference type="Proteomes" id="UP001597343"/>
    </source>
</evidence>
<accession>A0ABW5A353</accession>
<protein>
    <recommendedName>
        <fullName evidence="3">CRISPR type III A-associated protein Csm2</fullName>
    </recommendedName>
</protein>
<sequence>MNFAEITKEEAIEKLSGYKKTSNEIFELLKQYGEAKGHKRSELKSKIEELYSSVKQEAKEYYKQLSKVSTAKNYITKALFGPAIDDIYVHISSVAKNRVGSRDFESAVYNIGSYAGHWLGFLRNSKSE</sequence>
<dbReference type="RefSeq" id="WP_386049775.1">
    <property type="nucleotide sequence ID" value="NZ_JBHUIO010000024.1"/>
</dbReference>
<comment type="caution">
    <text evidence="1">The sequence shown here is derived from an EMBL/GenBank/DDBJ whole genome shotgun (WGS) entry which is preliminary data.</text>
</comment>
<keyword evidence="2" id="KW-1185">Reference proteome</keyword>
<dbReference type="EMBL" id="JBHUIO010000024">
    <property type="protein sequence ID" value="MFD2172390.1"/>
    <property type="molecule type" value="Genomic_DNA"/>
</dbReference>